<reference evidence="2 3" key="1">
    <citation type="submission" date="2014-04" db="EMBL/GenBank/DDBJ databases">
        <title>Evolutionary Origins and Diversification of the Mycorrhizal Mutualists.</title>
        <authorList>
            <consortium name="DOE Joint Genome Institute"/>
            <consortium name="Mycorrhizal Genomics Consortium"/>
            <person name="Kohler A."/>
            <person name="Kuo A."/>
            <person name="Nagy L.G."/>
            <person name="Floudas D."/>
            <person name="Copeland A."/>
            <person name="Barry K.W."/>
            <person name="Cichocki N."/>
            <person name="Veneault-Fourrey C."/>
            <person name="LaButti K."/>
            <person name="Lindquist E.A."/>
            <person name="Lipzen A."/>
            <person name="Lundell T."/>
            <person name="Morin E."/>
            <person name="Murat C."/>
            <person name="Riley R."/>
            <person name="Ohm R."/>
            <person name="Sun H."/>
            <person name="Tunlid A."/>
            <person name="Henrissat B."/>
            <person name="Grigoriev I.V."/>
            <person name="Hibbett D.S."/>
            <person name="Martin F."/>
        </authorList>
    </citation>
    <scope>NUCLEOTIDE SEQUENCE [LARGE SCALE GENOMIC DNA]</scope>
    <source>
        <strain evidence="2 3">Koide BX008</strain>
    </source>
</reference>
<sequence length="325" mass="36066">MERDRENGPTANDDPSLQGEHEEVNSSRHKSVKERWTYKPAEKEPSQSTGDLGSKWGHNDLQEDDGGRWTRATRKRKTRVSVAIAEDGGRLSRRFADLGHCFSRNPGESNIQGPATRTDSEEEVEGCLSSGLTAEKDCSRGDLTAGLSRSSRGLTTNDSREQIEPGMEGESLAAEFGRAETQHELNPCKRVTEGETLKIYQAVGSPHLMKFYHAPGINTKAMSFPSWFEFYEPDEDPRPPPAPDNPTRAAGKTLPTVLPVFDSSDEESLVDELNEKFDKIMNTADARANTMIVEFDDAADKGKSVSPEEKGPLYEKLKGKSRYKK</sequence>
<feature type="compositionally biased region" description="Polar residues" evidence="1">
    <location>
        <begin position="147"/>
        <end position="157"/>
    </location>
</feature>
<feature type="compositionally biased region" description="Basic and acidic residues" evidence="1">
    <location>
        <begin position="57"/>
        <end position="68"/>
    </location>
</feature>
<feature type="region of interest" description="Disordered" evidence="1">
    <location>
        <begin position="139"/>
        <end position="165"/>
    </location>
</feature>
<feature type="compositionally biased region" description="Basic and acidic residues" evidence="1">
    <location>
        <begin position="298"/>
        <end position="318"/>
    </location>
</feature>
<gene>
    <name evidence="2" type="ORF">M378DRAFT_16441</name>
</gene>
<accession>A0A0C2WKB9</accession>
<feature type="compositionally biased region" description="Basic and acidic residues" evidence="1">
    <location>
        <begin position="33"/>
        <end position="45"/>
    </location>
</feature>
<dbReference type="InParanoid" id="A0A0C2WKB9"/>
<proteinExistence type="predicted"/>
<protein>
    <submittedName>
        <fullName evidence="2">Uncharacterized protein</fullName>
    </submittedName>
</protein>
<dbReference type="EMBL" id="KN818381">
    <property type="protein sequence ID" value="KIL57131.1"/>
    <property type="molecule type" value="Genomic_DNA"/>
</dbReference>
<dbReference type="Proteomes" id="UP000054549">
    <property type="component" value="Unassembled WGS sequence"/>
</dbReference>
<evidence type="ECO:0000313" key="3">
    <source>
        <dbReference type="Proteomes" id="UP000054549"/>
    </source>
</evidence>
<feature type="compositionally biased region" description="Polar residues" evidence="1">
    <location>
        <begin position="106"/>
        <end position="117"/>
    </location>
</feature>
<evidence type="ECO:0000256" key="1">
    <source>
        <dbReference type="SAM" id="MobiDB-lite"/>
    </source>
</evidence>
<feature type="non-terminal residue" evidence="2">
    <location>
        <position position="325"/>
    </location>
</feature>
<name>A0A0C2WKB9_AMAMK</name>
<feature type="region of interest" description="Disordered" evidence="1">
    <location>
        <begin position="1"/>
        <end position="80"/>
    </location>
</feature>
<dbReference type="AlphaFoldDB" id="A0A0C2WKB9"/>
<organism evidence="2 3">
    <name type="scientific">Amanita muscaria (strain Koide BX008)</name>
    <dbReference type="NCBI Taxonomy" id="946122"/>
    <lineage>
        <taxon>Eukaryota</taxon>
        <taxon>Fungi</taxon>
        <taxon>Dikarya</taxon>
        <taxon>Basidiomycota</taxon>
        <taxon>Agaricomycotina</taxon>
        <taxon>Agaricomycetes</taxon>
        <taxon>Agaricomycetidae</taxon>
        <taxon>Agaricales</taxon>
        <taxon>Pluteineae</taxon>
        <taxon>Amanitaceae</taxon>
        <taxon>Amanita</taxon>
    </lineage>
</organism>
<dbReference type="HOGENOM" id="CLU_711659_0_0_1"/>
<feature type="region of interest" description="Disordered" evidence="1">
    <location>
        <begin position="101"/>
        <end position="120"/>
    </location>
</feature>
<feature type="region of interest" description="Disordered" evidence="1">
    <location>
        <begin position="232"/>
        <end position="252"/>
    </location>
</feature>
<feature type="region of interest" description="Disordered" evidence="1">
    <location>
        <begin position="297"/>
        <end position="325"/>
    </location>
</feature>
<evidence type="ECO:0000313" key="2">
    <source>
        <dbReference type="EMBL" id="KIL57131.1"/>
    </source>
</evidence>
<keyword evidence="3" id="KW-1185">Reference proteome</keyword>